<dbReference type="Gene3D" id="3.10.450.530">
    <property type="entry name" value="Ribonuclease toxin, BrnT, of type II toxin-antitoxin system"/>
    <property type="match status" value="1"/>
</dbReference>
<dbReference type="InterPro" id="IPR038573">
    <property type="entry name" value="BrnT_sf"/>
</dbReference>
<protein>
    <recommendedName>
        <fullName evidence="3">BrnT family toxin</fullName>
    </recommendedName>
</protein>
<dbReference type="EMBL" id="LBVC01000044">
    <property type="protein sequence ID" value="KKQ77240.1"/>
    <property type="molecule type" value="Genomic_DNA"/>
</dbReference>
<accession>A0A0G0KP55</accession>
<feature type="non-terminal residue" evidence="1">
    <location>
        <position position="1"/>
    </location>
</feature>
<reference evidence="1 2" key="1">
    <citation type="journal article" date="2015" name="Nature">
        <title>rRNA introns, odd ribosomes, and small enigmatic genomes across a large radiation of phyla.</title>
        <authorList>
            <person name="Brown C.T."/>
            <person name="Hug L.A."/>
            <person name="Thomas B.C."/>
            <person name="Sharon I."/>
            <person name="Castelle C.J."/>
            <person name="Singh A."/>
            <person name="Wilkins M.J."/>
            <person name="Williams K.H."/>
            <person name="Banfield J.F."/>
        </authorList>
    </citation>
    <scope>NUCLEOTIDE SEQUENCE [LARGE SCALE GENOMIC DNA]</scope>
</reference>
<evidence type="ECO:0008006" key="3">
    <source>
        <dbReference type="Google" id="ProtNLM"/>
    </source>
</evidence>
<organism evidence="1 2">
    <name type="scientific">Candidatus Daviesbacteria bacterium GW2011_GWF2_38_6</name>
    <dbReference type="NCBI Taxonomy" id="1618432"/>
    <lineage>
        <taxon>Bacteria</taxon>
        <taxon>Candidatus Daviesiibacteriota</taxon>
    </lineage>
</organism>
<dbReference type="AlphaFoldDB" id="A0A0G0KP55"/>
<evidence type="ECO:0000313" key="1">
    <source>
        <dbReference type="EMBL" id="KKQ77240.1"/>
    </source>
</evidence>
<comment type="caution">
    <text evidence="1">The sequence shown here is derived from an EMBL/GenBank/DDBJ whole genome shotgun (WGS) entry which is preliminary data.</text>
</comment>
<evidence type="ECO:0000313" key="2">
    <source>
        <dbReference type="Proteomes" id="UP000034324"/>
    </source>
</evidence>
<gene>
    <name evidence="1" type="ORF">US99_C0044G0001</name>
</gene>
<name>A0A0G0KP55_9BACT</name>
<proteinExistence type="predicted"/>
<sequence>SMTVKHLIWDEWNREHIKKHNVAVDEAEEAVANLITHKKGKKGRFIAIGRSGSRIISVMVGREGTGIYYVATARDSDKKERRMVYEKEKK</sequence>
<dbReference type="Proteomes" id="UP000034324">
    <property type="component" value="Unassembled WGS sequence"/>
</dbReference>